<name>A0AC35TMK5_9BILA</name>
<sequence length="186" mass="21942">MNQILKVLEITNPQIVKDLLSDRRDKLKLDLYRKEVEINYYKAVNEQTLRDYNLELKYLKEEVHRNSDIVQTLKHLLNTNPEDVLKPRYKHSPRKIYFVKELFGKNAQIGGNNQFVVRKKKVTDYPFDQNELDVCGEKKTEPISNSKKGRKCNAIPELRRFNEEDDVSRDNNASEPPNIVMNNCTF</sequence>
<reference evidence="2" key="1">
    <citation type="submission" date="2016-11" db="UniProtKB">
        <authorList>
            <consortium name="WormBaseParasite"/>
        </authorList>
    </citation>
    <scope>IDENTIFICATION</scope>
    <source>
        <strain evidence="2">KR3021</strain>
    </source>
</reference>
<organism evidence="1 2">
    <name type="scientific">Rhabditophanes sp. KR3021</name>
    <dbReference type="NCBI Taxonomy" id="114890"/>
    <lineage>
        <taxon>Eukaryota</taxon>
        <taxon>Metazoa</taxon>
        <taxon>Ecdysozoa</taxon>
        <taxon>Nematoda</taxon>
        <taxon>Chromadorea</taxon>
        <taxon>Rhabditida</taxon>
        <taxon>Tylenchina</taxon>
        <taxon>Panagrolaimomorpha</taxon>
        <taxon>Strongyloidoidea</taxon>
        <taxon>Alloionematidae</taxon>
        <taxon>Rhabditophanes</taxon>
    </lineage>
</organism>
<dbReference type="WBParaSite" id="RSKR_0000236800.1">
    <property type="protein sequence ID" value="RSKR_0000236800.1"/>
    <property type="gene ID" value="RSKR_0000236800"/>
</dbReference>
<evidence type="ECO:0000313" key="2">
    <source>
        <dbReference type="WBParaSite" id="RSKR_0000236800.1"/>
    </source>
</evidence>
<protein>
    <submittedName>
        <fullName evidence="2">Uncharacterized protein</fullName>
    </submittedName>
</protein>
<dbReference type="Proteomes" id="UP000095286">
    <property type="component" value="Unplaced"/>
</dbReference>
<accession>A0AC35TMK5</accession>
<proteinExistence type="predicted"/>
<evidence type="ECO:0000313" key="1">
    <source>
        <dbReference type="Proteomes" id="UP000095286"/>
    </source>
</evidence>